<dbReference type="PANTHER" id="PTHR24141:SF1">
    <property type="entry name" value="2-5A-DEPENDENT RIBONUCLEASE"/>
    <property type="match status" value="1"/>
</dbReference>
<dbReference type="AlphaFoldDB" id="A0A452GP25"/>
<accession>A0A452GP25</accession>
<evidence type="ECO:0000256" key="3">
    <source>
        <dbReference type="PROSITE-ProRule" id="PRU00023"/>
    </source>
</evidence>
<evidence type="ECO:0000313" key="5">
    <source>
        <dbReference type="Ensembl" id="ENSGAGP00000003422.1"/>
    </source>
</evidence>
<keyword evidence="2 3" id="KW-0040">ANK repeat</keyword>
<dbReference type="PROSITE" id="PS50297">
    <property type="entry name" value="ANK_REP_REGION"/>
    <property type="match status" value="2"/>
</dbReference>
<dbReference type="STRING" id="38772.ENSGAGP00000003422"/>
<keyword evidence="1" id="KW-0677">Repeat</keyword>
<dbReference type="PROSITE" id="PS50088">
    <property type="entry name" value="ANK_REPEAT"/>
    <property type="match status" value="2"/>
</dbReference>
<feature type="region of interest" description="Disordered" evidence="4">
    <location>
        <begin position="1"/>
        <end position="23"/>
    </location>
</feature>
<dbReference type="Pfam" id="PF12796">
    <property type="entry name" value="Ank_2"/>
    <property type="match status" value="1"/>
</dbReference>
<reference evidence="5" key="2">
    <citation type="submission" date="2025-08" db="UniProtKB">
        <authorList>
            <consortium name="Ensembl"/>
        </authorList>
    </citation>
    <scope>IDENTIFICATION</scope>
</reference>
<dbReference type="GO" id="GO:0006396">
    <property type="term" value="P:RNA processing"/>
    <property type="evidence" value="ECO:0007669"/>
    <property type="project" value="TreeGrafter"/>
</dbReference>
<evidence type="ECO:0000256" key="2">
    <source>
        <dbReference type="ARBA" id="ARBA00023043"/>
    </source>
</evidence>
<dbReference type="GO" id="GO:0003723">
    <property type="term" value="F:RNA binding"/>
    <property type="evidence" value="ECO:0007669"/>
    <property type="project" value="TreeGrafter"/>
</dbReference>
<name>A0A452GP25_9SAUR</name>
<dbReference type="InterPro" id="IPR002110">
    <property type="entry name" value="Ankyrin_rpt"/>
</dbReference>
<dbReference type="SMART" id="SM00248">
    <property type="entry name" value="ANK"/>
    <property type="match status" value="3"/>
</dbReference>
<feature type="repeat" description="ANK" evidence="3">
    <location>
        <begin position="55"/>
        <end position="87"/>
    </location>
</feature>
<feature type="compositionally biased region" description="Polar residues" evidence="4">
    <location>
        <begin position="1"/>
        <end position="22"/>
    </location>
</feature>
<organism evidence="5 6">
    <name type="scientific">Gopherus agassizii</name>
    <name type="common">Agassiz's desert tortoise</name>
    <dbReference type="NCBI Taxonomy" id="38772"/>
    <lineage>
        <taxon>Eukaryota</taxon>
        <taxon>Metazoa</taxon>
        <taxon>Chordata</taxon>
        <taxon>Craniata</taxon>
        <taxon>Vertebrata</taxon>
        <taxon>Euteleostomi</taxon>
        <taxon>Archelosauria</taxon>
        <taxon>Testudinata</taxon>
        <taxon>Testudines</taxon>
        <taxon>Cryptodira</taxon>
        <taxon>Durocryptodira</taxon>
        <taxon>Testudinoidea</taxon>
        <taxon>Testudinidae</taxon>
        <taxon>Gopherus</taxon>
    </lineage>
</organism>
<feature type="repeat" description="ANK" evidence="3">
    <location>
        <begin position="22"/>
        <end position="54"/>
    </location>
</feature>
<dbReference type="PANTHER" id="PTHR24141">
    <property type="entry name" value="2-5A-DEPENDENT RIBONUCLEASE"/>
    <property type="match status" value="1"/>
</dbReference>
<evidence type="ECO:0000256" key="1">
    <source>
        <dbReference type="ARBA" id="ARBA00022737"/>
    </source>
</evidence>
<dbReference type="GO" id="GO:0004540">
    <property type="term" value="F:RNA nuclease activity"/>
    <property type="evidence" value="ECO:0007669"/>
    <property type="project" value="TreeGrafter"/>
</dbReference>
<proteinExistence type="predicted"/>
<dbReference type="SUPFAM" id="SSF48403">
    <property type="entry name" value="Ankyrin repeat"/>
    <property type="match status" value="1"/>
</dbReference>
<evidence type="ECO:0000313" key="6">
    <source>
        <dbReference type="Proteomes" id="UP000291020"/>
    </source>
</evidence>
<dbReference type="Ensembl" id="ENSGAGT00000003945.1">
    <property type="protein sequence ID" value="ENSGAGP00000003422.1"/>
    <property type="gene ID" value="ENSGAGG00000002767.1"/>
</dbReference>
<keyword evidence="6" id="KW-1185">Reference proteome</keyword>
<dbReference type="Gene3D" id="1.25.40.20">
    <property type="entry name" value="Ankyrin repeat-containing domain"/>
    <property type="match status" value="1"/>
</dbReference>
<protein>
    <submittedName>
        <fullName evidence="5">Uncharacterized protein</fullName>
    </submittedName>
</protein>
<evidence type="ECO:0000256" key="4">
    <source>
        <dbReference type="SAM" id="MobiDB-lite"/>
    </source>
</evidence>
<sequence length="123" mass="13036">MEATGNSQPAAPNSCRNGTAAATASPLHDAIEKGLVKTVRQLLKEGVDVNSKVEGGWTPLHTAVQAEQEETVNLLLEQGADPHARKDNGATPFIIAGIVGNVNILELFLSKGLCRLWTQSCSF</sequence>
<dbReference type="Proteomes" id="UP000291020">
    <property type="component" value="Unassembled WGS sequence"/>
</dbReference>
<reference evidence="5" key="3">
    <citation type="submission" date="2025-09" db="UniProtKB">
        <authorList>
            <consortium name="Ensembl"/>
        </authorList>
    </citation>
    <scope>IDENTIFICATION</scope>
</reference>
<reference evidence="6" key="1">
    <citation type="journal article" date="2017" name="PLoS ONE">
        <title>The Agassiz's desert tortoise genome provides a resource for the conservation of a threatened species.</title>
        <authorList>
            <person name="Tollis M."/>
            <person name="DeNardo D.F."/>
            <person name="Cornelius J.A."/>
            <person name="Dolby G.A."/>
            <person name="Edwards T."/>
            <person name="Henen B.T."/>
            <person name="Karl A.E."/>
            <person name="Murphy R.W."/>
            <person name="Kusumi K."/>
        </authorList>
    </citation>
    <scope>NUCLEOTIDE SEQUENCE [LARGE SCALE GENOMIC DNA]</scope>
</reference>
<dbReference type="InterPro" id="IPR036770">
    <property type="entry name" value="Ankyrin_rpt-contain_sf"/>
</dbReference>